<dbReference type="PANTHER" id="PTHR42901:SF1">
    <property type="entry name" value="ALCOHOL DEHYDROGENASE"/>
    <property type="match status" value="1"/>
</dbReference>
<dbReference type="PROSITE" id="PS00061">
    <property type="entry name" value="ADH_SHORT"/>
    <property type="match status" value="1"/>
</dbReference>
<evidence type="ECO:0000313" key="4">
    <source>
        <dbReference type="Proteomes" id="UP000190857"/>
    </source>
</evidence>
<name>A0A1T5KZT3_9MICO</name>
<dbReference type="SUPFAM" id="SSF51735">
    <property type="entry name" value="NAD(P)-binding Rossmann-fold domains"/>
    <property type="match status" value="1"/>
</dbReference>
<proteinExistence type="inferred from homology"/>
<gene>
    <name evidence="3" type="ORF">SAMN06309945_2755</name>
</gene>
<dbReference type="AlphaFoldDB" id="A0A1T5KZT3"/>
<dbReference type="PANTHER" id="PTHR42901">
    <property type="entry name" value="ALCOHOL DEHYDROGENASE"/>
    <property type="match status" value="1"/>
</dbReference>
<keyword evidence="4" id="KW-1185">Reference proteome</keyword>
<dbReference type="Pfam" id="PF00106">
    <property type="entry name" value="adh_short"/>
    <property type="match status" value="1"/>
</dbReference>
<dbReference type="STRING" id="123320.SAMN06309945_2755"/>
<dbReference type="InterPro" id="IPR002347">
    <property type="entry name" value="SDR_fam"/>
</dbReference>
<dbReference type="Gene3D" id="3.40.50.720">
    <property type="entry name" value="NAD(P)-binding Rossmann-like Domain"/>
    <property type="match status" value="1"/>
</dbReference>
<keyword evidence="2" id="KW-0560">Oxidoreductase</keyword>
<accession>A0A1T5KZT3</accession>
<dbReference type="InterPro" id="IPR036291">
    <property type="entry name" value="NAD(P)-bd_dom_sf"/>
</dbReference>
<organism evidence="3 4">
    <name type="scientific">Okibacterium fritillariae</name>
    <dbReference type="NCBI Taxonomy" id="123320"/>
    <lineage>
        <taxon>Bacteria</taxon>
        <taxon>Bacillati</taxon>
        <taxon>Actinomycetota</taxon>
        <taxon>Actinomycetes</taxon>
        <taxon>Micrococcales</taxon>
        <taxon>Microbacteriaceae</taxon>
        <taxon>Okibacterium</taxon>
    </lineage>
</organism>
<evidence type="ECO:0008006" key="5">
    <source>
        <dbReference type="Google" id="ProtNLM"/>
    </source>
</evidence>
<sequence>MPASLRPVALITGASSGIGRQFAQDYAAKGFDLVVVARSRSALDSLAAELTDIHGNEVVVHAGDLSQASDVATLVEAIAKLPRLDHVIFSAGSAPEGDLTRIDPAALRSMIGLNIAALTLVNQAAIIRMRAAGRGAIINIASVAGYQATPYLAAYGASKSYVRLFSEAISEENRKHGIRVLSVSPGDTVTPMNPGAAKGKRQPQDVVDTAWAALHGSAPSVVDGGSNRMLAALARVLPTRTGLRIAEKMFRDKA</sequence>
<dbReference type="EMBL" id="FUZP01000003">
    <property type="protein sequence ID" value="SKC69163.1"/>
    <property type="molecule type" value="Genomic_DNA"/>
</dbReference>
<evidence type="ECO:0000313" key="3">
    <source>
        <dbReference type="EMBL" id="SKC69163.1"/>
    </source>
</evidence>
<dbReference type="GO" id="GO:0016491">
    <property type="term" value="F:oxidoreductase activity"/>
    <property type="evidence" value="ECO:0007669"/>
    <property type="project" value="UniProtKB-KW"/>
</dbReference>
<dbReference type="CDD" id="cd05233">
    <property type="entry name" value="SDR_c"/>
    <property type="match status" value="1"/>
</dbReference>
<dbReference type="PRINTS" id="PR00081">
    <property type="entry name" value="GDHRDH"/>
</dbReference>
<dbReference type="Proteomes" id="UP000190857">
    <property type="component" value="Unassembled WGS sequence"/>
</dbReference>
<dbReference type="InterPro" id="IPR020904">
    <property type="entry name" value="Sc_DH/Rdtase_CS"/>
</dbReference>
<evidence type="ECO:0000256" key="1">
    <source>
        <dbReference type="ARBA" id="ARBA00006484"/>
    </source>
</evidence>
<reference evidence="3 4" key="1">
    <citation type="submission" date="2017-02" db="EMBL/GenBank/DDBJ databases">
        <authorList>
            <person name="Peterson S.W."/>
        </authorList>
    </citation>
    <scope>NUCLEOTIDE SEQUENCE [LARGE SCALE GENOMIC DNA]</scope>
    <source>
        <strain evidence="3 4">VKM Ac-2059</strain>
    </source>
</reference>
<comment type="similarity">
    <text evidence="1">Belongs to the short-chain dehydrogenases/reductases (SDR) family.</text>
</comment>
<evidence type="ECO:0000256" key="2">
    <source>
        <dbReference type="ARBA" id="ARBA00023002"/>
    </source>
</evidence>
<dbReference type="PIRSF" id="PIRSF000126">
    <property type="entry name" value="11-beta-HSD1"/>
    <property type="match status" value="1"/>
</dbReference>
<protein>
    <recommendedName>
        <fullName evidence="5">Short-chain dehydrogenase</fullName>
    </recommendedName>
</protein>
<dbReference type="RefSeq" id="WP_079728759.1">
    <property type="nucleotide sequence ID" value="NZ_FUZP01000003.1"/>
</dbReference>
<dbReference type="OrthoDB" id="9797538at2"/>